<proteinExistence type="predicted"/>
<dbReference type="EMBL" id="ABYH01000054">
    <property type="protein sequence ID" value="EEC97812.1"/>
    <property type="molecule type" value="Genomic_DNA"/>
</dbReference>
<dbReference type="Proteomes" id="UP000005510">
    <property type="component" value="Unassembled WGS sequence"/>
</dbReference>
<evidence type="ECO:0000313" key="1">
    <source>
        <dbReference type="EMBL" id="EEC97812.1"/>
    </source>
</evidence>
<accession>B7B6Y1</accession>
<protein>
    <submittedName>
        <fullName evidence="1">Uncharacterized protein</fullName>
    </submittedName>
</protein>
<dbReference type="HOGENOM" id="CLU_3171218_0_0_10"/>
<sequence>MPSAHDLETKTVLKQLNLSIMHNKRKTGSMSKHKKEVSIWQIPDYPI</sequence>
<reference evidence="1 2" key="1">
    <citation type="submission" date="2008-10" db="EMBL/GenBank/DDBJ databases">
        <title>Draft genome sequence of Parabacteroides johnsonii (DSM 18315).</title>
        <authorList>
            <person name="Sudarsanam P."/>
            <person name="Ley R."/>
            <person name="Guruge J."/>
            <person name="Turnbaugh P.J."/>
            <person name="Mahowald M."/>
            <person name="Liep D."/>
            <person name="Gordon J."/>
        </authorList>
    </citation>
    <scope>NUCLEOTIDE SEQUENCE [LARGE SCALE GENOMIC DNA]</scope>
    <source>
        <strain evidence="1 2">DSM 18315</strain>
    </source>
</reference>
<reference evidence="1 2" key="2">
    <citation type="submission" date="2008-10" db="EMBL/GenBank/DDBJ databases">
        <authorList>
            <person name="Fulton L."/>
            <person name="Clifton S."/>
            <person name="Fulton B."/>
            <person name="Xu J."/>
            <person name="Minx P."/>
            <person name="Pepin K.H."/>
            <person name="Johnson M."/>
            <person name="Bhonagiri V."/>
            <person name="Nash W.E."/>
            <person name="Mardis E.R."/>
            <person name="Wilson R.K."/>
        </authorList>
    </citation>
    <scope>NUCLEOTIDE SEQUENCE [LARGE SCALE GENOMIC DNA]</scope>
    <source>
        <strain evidence="1 2">DSM 18315</strain>
    </source>
</reference>
<comment type="caution">
    <text evidence="1">The sequence shown here is derived from an EMBL/GenBank/DDBJ whole genome shotgun (WGS) entry which is preliminary data.</text>
</comment>
<gene>
    <name evidence="1" type="ORF">PRABACTJOHN_00777</name>
</gene>
<name>B7B6Y1_9BACT</name>
<organism evidence="1 2">
    <name type="scientific">Parabacteroides johnsonii DSM 18315</name>
    <dbReference type="NCBI Taxonomy" id="537006"/>
    <lineage>
        <taxon>Bacteria</taxon>
        <taxon>Pseudomonadati</taxon>
        <taxon>Bacteroidota</taxon>
        <taxon>Bacteroidia</taxon>
        <taxon>Bacteroidales</taxon>
        <taxon>Tannerellaceae</taxon>
        <taxon>Parabacteroides</taxon>
    </lineage>
</organism>
<dbReference type="AlphaFoldDB" id="B7B6Y1"/>
<evidence type="ECO:0000313" key="2">
    <source>
        <dbReference type="Proteomes" id="UP000005510"/>
    </source>
</evidence>
<dbReference type="STRING" id="537006.PRABACTJOHN_00777"/>